<dbReference type="InterPro" id="IPR036259">
    <property type="entry name" value="MFS_trans_sf"/>
</dbReference>
<feature type="transmembrane region" description="Helical" evidence="6">
    <location>
        <begin position="83"/>
        <end position="101"/>
    </location>
</feature>
<dbReference type="SUPFAM" id="SSF103473">
    <property type="entry name" value="MFS general substrate transporter"/>
    <property type="match status" value="1"/>
</dbReference>
<organism evidence="8 9">
    <name type="scientific">Siminovitchia thermophila</name>
    <dbReference type="NCBI Taxonomy" id="1245522"/>
    <lineage>
        <taxon>Bacteria</taxon>
        <taxon>Bacillati</taxon>
        <taxon>Bacillota</taxon>
        <taxon>Bacilli</taxon>
        <taxon>Bacillales</taxon>
        <taxon>Bacillaceae</taxon>
        <taxon>Siminovitchia</taxon>
    </lineage>
</organism>
<dbReference type="EMBL" id="JAFBFH010000007">
    <property type="protein sequence ID" value="MBM7714409.1"/>
    <property type="molecule type" value="Genomic_DNA"/>
</dbReference>
<gene>
    <name evidence="8" type="ORF">JOC94_001381</name>
</gene>
<keyword evidence="3 6" id="KW-0812">Transmembrane</keyword>
<evidence type="ECO:0000256" key="2">
    <source>
        <dbReference type="ARBA" id="ARBA00022448"/>
    </source>
</evidence>
<feature type="transmembrane region" description="Helical" evidence="6">
    <location>
        <begin position="282"/>
        <end position="300"/>
    </location>
</feature>
<name>A0ABS2R5G2_9BACI</name>
<evidence type="ECO:0000256" key="1">
    <source>
        <dbReference type="ARBA" id="ARBA00004651"/>
    </source>
</evidence>
<feature type="transmembrane region" description="Helical" evidence="6">
    <location>
        <begin position="174"/>
        <end position="191"/>
    </location>
</feature>
<accession>A0ABS2R5G2</accession>
<dbReference type="PANTHER" id="PTHR23523:SF2">
    <property type="entry name" value="2-NITROIMIDAZOLE TRANSPORTER"/>
    <property type="match status" value="1"/>
</dbReference>
<dbReference type="CDD" id="cd17339">
    <property type="entry name" value="MFS_NIMT_CynX_like"/>
    <property type="match status" value="1"/>
</dbReference>
<dbReference type="InterPro" id="IPR011701">
    <property type="entry name" value="MFS"/>
</dbReference>
<feature type="transmembrane region" description="Helical" evidence="6">
    <location>
        <begin position="373"/>
        <end position="393"/>
    </location>
</feature>
<dbReference type="Proteomes" id="UP000823485">
    <property type="component" value="Unassembled WGS sequence"/>
</dbReference>
<evidence type="ECO:0000256" key="3">
    <source>
        <dbReference type="ARBA" id="ARBA00022692"/>
    </source>
</evidence>
<proteinExistence type="predicted"/>
<feature type="domain" description="Major facilitator superfamily (MFS) profile" evidence="7">
    <location>
        <begin position="16"/>
        <end position="399"/>
    </location>
</feature>
<evidence type="ECO:0000313" key="9">
    <source>
        <dbReference type="Proteomes" id="UP000823485"/>
    </source>
</evidence>
<comment type="caution">
    <text evidence="8">The sequence shown here is derived from an EMBL/GenBank/DDBJ whole genome shotgun (WGS) entry which is preliminary data.</text>
</comment>
<feature type="transmembrane region" description="Helical" evidence="6">
    <location>
        <begin position="107"/>
        <end position="129"/>
    </location>
</feature>
<feature type="transmembrane region" description="Helical" evidence="6">
    <location>
        <begin position="53"/>
        <end position="76"/>
    </location>
</feature>
<dbReference type="PANTHER" id="PTHR23523">
    <property type="match status" value="1"/>
</dbReference>
<evidence type="ECO:0000256" key="4">
    <source>
        <dbReference type="ARBA" id="ARBA00022989"/>
    </source>
</evidence>
<keyword evidence="5 6" id="KW-0472">Membrane</keyword>
<dbReference type="Gene3D" id="1.20.1250.20">
    <property type="entry name" value="MFS general substrate transporter like domains"/>
    <property type="match status" value="1"/>
</dbReference>
<dbReference type="PROSITE" id="PS50850">
    <property type="entry name" value="MFS"/>
    <property type="match status" value="1"/>
</dbReference>
<keyword evidence="4 6" id="KW-1133">Transmembrane helix</keyword>
<sequence>MNEFSPMTKQTANQRVFLVCAIIFIAFNLRPAITSVGPLVSSIRTDLGMSNGVAGMLTTLPLLAFAALSPFAPIIGRKLGNELAILIGIGLLAAGIIIRSSGSVGTLFFGTVLIGIGIAIGNVLLPGIVKLRFPDKASFMTGVYTTSLGIFAALASGLSVPLSENLGWGWKNALLAWAFLAAIAFVVWLPLTRKQKEDKGKIHIVRSNGSLFRSKLAWQVTFFMGMQSFLFYSLITWIPEIAYSHGFSRTMSGWMLSILQFAGLPASFIAPVIAGRLKNQRGIVLVIGSIYLIAYSGLLAGGGQAMLTVCIILLGFAQGAGFSMALTFFVLRAKDVMDAARLSGMAQSLGYLMSAIGPMLIGYELDLTQSWTLPIITLMGVVCGMTLAGIGAGKNKYVL</sequence>
<evidence type="ECO:0000256" key="5">
    <source>
        <dbReference type="ARBA" id="ARBA00023136"/>
    </source>
</evidence>
<reference evidence="8 9" key="1">
    <citation type="submission" date="2021-01" db="EMBL/GenBank/DDBJ databases">
        <title>Genomic Encyclopedia of Type Strains, Phase IV (KMG-IV): sequencing the most valuable type-strain genomes for metagenomic binning, comparative biology and taxonomic classification.</title>
        <authorList>
            <person name="Goeker M."/>
        </authorList>
    </citation>
    <scope>NUCLEOTIDE SEQUENCE [LARGE SCALE GENOMIC DNA]</scope>
    <source>
        <strain evidence="8 9">DSM 105453</strain>
    </source>
</reference>
<evidence type="ECO:0000259" key="7">
    <source>
        <dbReference type="PROSITE" id="PS50850"/>
    </source>
</evidence>
<feature type="transmembrane region" description="Helical" evidence="6">
    <location>
        <begin position="141"/>
        <end position="162"/>
    </location>
</feature>
<feature type="transmembrane region" description="Helical" evidence="6">
    <location>
        <begin position="251"/>
        <end position="270"/>
    </location>
</feature>
<feature type="transmembrane region" description="Helical" evidence="6">
    <location>
        <begin position="216"/>
        <end position="239"/>
    </location>
</feature>
<dbReference type="Pfam" id="PF07690">
    <property type="entry name" value="MFS_1"/>
    <property type="match status" value="1"/>
</dbReference>
<keyword evidence="9" id="KW-1185">Reference proteome</keyword>
<evidence type="ECO:0000256" key="6">
    <source>
        <dbReference type="SAM" id="Phobius"/>
    </source>
</evidence>
<dbReference type="RefSeq" id="WP_236017003.1">
    <property type="nucleotide sequence ID" value="NZ_JAFBFH010000007.1"/>
</dbReference>
<feature type="transmembrane region" description="Helical" evidence="6">
    <location>
        <begin position="306"/>
        <end position="330"/>
    </location>
</feature>
<keyword evidence="2" id="KW-0813">Transport</keyword>
<dbReference type="InterPro" id="IPR020846">
    <property type="entry name" value="MFS_dom"/>
</dbReference>
<feature type="transmembrane region" description="Helical" evidence="6">
    <location>
        <begin position="12"/>
        <end position="33"/>
    </location>
</feature>
<comment type="subcellular location">
    <subcellularLocation>
        <location evidence="1">Cell membrane</location>
        <topology evidence="1">Multi-pass membrane protein</topology>
    </subcellularLocation>
</comment>
<feature type="transmembrane region" description="Helical" evidence="6">
    <location>
        <begin position="342"/>
        <end position="361"/>
    </location>
</feature>
<dbReference type="InterPro" id="IPR052524">
    <property type="entry name" value="MFS_Cyanate_Porter"/>
</dbReference>
<evidence type="ECO:0000313" key="8">
    <source>
        <dbReference type="EMBL" id="MBM7714409.1"/>
    </source>
</evidence>
<protein>
    <submittedName>
        <fullName evidence="8">CP family cyanate transporter-like MFS transporter</fullName>
    </submittedName>
</protein>